<dbReference type="PANTHER" id="PTHR43523">
    <property type="entry name" value="GLUCOSE-1-PHOSPHATE ADENYLYLTRANSFERASE-RELATED"/>
    <property type="match status" value="1"/>
</dbReference>
<dbReference type="Pfam" id="PF24894">
    <property type="entry name" value="Hexapep_GlmU"/>
    <property type="match status" value="1"/>
</dbReference>
<proteinExistence type="inferred from homology"/>
<evidence type="ECO:0000313" key="6">
    <source>
        <dbReference type="Proteomes" id="UP000190285"/>
    </source>
</evidence>
<dbReference type="AlphaFoldDB" id="A0A1T5LT96"/>
<dbReference type="NCBIfam" id="TIGR02092">
    <property type="entry name" value="glgD"/>
    <property type="match status" value="1"/>
</dbReference>
<dbReference type="Gene3D" id="3.90.550.10">
    <property type="entry name" value="Spore Coat Polysaccharide Biosynthesis Protein SpsA, Chain A"/>
    <property type="match status" value="1"/>
</dbReference>
<dbReference type="SUPFAM" id="SSF53448">
    <property type="entry name" value="Nucleotide-diphospho-sugar transferases"/>
    <property type="match status" value="1"/>
</dbReference>
<dbReference type="EMBL" id="FUZT01000008">
    <property type="protein sequence ID" value="SKC79114.1"/>
    <property type="molecule type" value="Genomic_DNA"/>
</dbReference>
<dbReference type="CDD" id="cd04651">
    <property type="entry name" value="LbH_G1P_AT_C"/>
    <property type="match status" value="1"/>
</dbReference>
<dbReference type="InterPro" id="IPR029044">
    <property type="entry name" value="Nucleotide-diphossugar_trans"/>
</dbReference>
<gene>
    <name evidence="5" type="ORF">SAMN02194393_03256</name>
</gene>
<dbReference type="CDD" id="cd02508">
    <property type="entry name" value="ADP_Glucose_PP"/>
    <property type="match status" value="1"/>
</dbReference>
<dbReference type="OrthoDB" id="9801810at2"/>
<evidence type="ECO:0000313" key="5">
    <source>
        <dbReference type="EMBL" id="SKC79114.1"/>
    </source>
</evidence>
<dbReference type="InterPro" id="IPR011004">
    <property type="entry name" value="Trimer_LpxA-like_sf"/>
</dbReference>
<dbReference type="Gene3D" id="2.160.10.10">
    <property type="entry name" value="Hexapeptide repeat proteins"/>
    <property type="match status" value="1"/>
</dbReference>
<dbReference type="Proteomes" id="UP000190285">
    <property type="component" value="Unassembled WGS sequence"/>
</dbReference>
<dbReference type="InterPro" id="IPR011832">
    <property type="entry name" value="GlgDAde_trans"/>
</dbReference>
<keyword evidence="5" id="KW-0808">Transferase</keyword>
<dbReference type="InterPro" id="IPR005835">
    <property type="entry name" value="NTP_transferase_dom"/>
</dbReference>
<reference evidence="6" key="1">
    <citation type="submission" date="2017-02" db="EMBL/GenBank/DDBJ databases">
        <authorList>
            <person name="Varghese N."/>
            <person name="Submissions S."/>
        </authorList>
    </citation>
    <scope>NUCLEOTIDE SEQUENCE [LARGE SCALE GENOMIC DNA]</scope>
    <source>
        <strain evidence="6">M1</strain>
    </source>
</reference>
<dbReference type="STRING" id="36842.SAMN02194393_03256"/>
<dbReference type="RefSeq" id="WP_139380366.1">
    <property type="nucleotide sequence ID" value="NZ_FUZT01000008.1"/>
</dbReference>
<comment type="similarity">
    <text evidence="1">Belongs to the bacterial/plant glucose-1-phosphate adenylyltransferase family.</text>
</comment>
<feature type="domain" description="Glucose-1-phosphate adenylyltransferase/Bifunctional protein GlmU-like C-terminal hexapeptide" evidence="4">
    <location>
        <begin position="280"/>
        <end position="354"/>
    </location>
</feature>
<keyword evidence="5" id="KW-0548">Nucleotidyltransferase</keyword>
<keyword evidence="6" id="KW-1185">Reference proteome</keyword>
<evidence type="ECO:0000256" key="1">
    <source>
        <dbReference type="ARBA" id="ARBA00010443"/>
    </source>
</evidence>
<dbReference type="InterPro" id="IPR011831">
    <property type="entry name" value="ADP-Glc_PPase"/>
</dbReference>
<dbReference type="InterPro" id="IPR056818">
    <property type="entry name" value="GlmU/GlgC-like_hexapep"/>
</dbReference>
<evidence type="ECO:0000256" key="2">
    <source>
        <dbReference type="ARBA" id="ARBA00023056"/>
    </source>
</evidence>
<name>A0A1T5LT96_9FIRM</name>
<protein>
    <submittedName>
        <fullName evidence="5">Glucose-1-phosphate adenylyltransferase</fullName>
    </submittedName>
</protein>
<evidence type="ECO:0000259" key="3">
    <source>
        <dbReference type="Pfam" id="PF00483"/>
    </source>
</evidence>
<dbReference type="GO" id="GO:0008878">
    <property type="term" value="F:glucose-1-phosphate adenylyltransferase activity"/>
    <property type="evidence" value="ECO:0007669"/>
    <property type="project" value="InterPro"/>
</dbReference>
<keyword evidence="2" id="KW-0320">Glycogen biosynthesis</keyword>
<dbReference type="PANTHER" id="PTHR43523:SF6">
    <property type="entry name" value="GLYCOGEN BIOSYNTHESIS PROTEIN GLGD"/>
    <property type="match status" value="1"/>
</dbReference>
<dbReference type="GO" id="GO:0005978">
    <property type="term" value="P:glycogen biosynthetic process"/>
    <property type="evidence" value="ECO:0007669"/>
    <property type="project" value="UniProtKB-KW"/>
</dbReference>
<dbReference type="SUPFAM" id="SSF51161">
    <property type="entry name" value="Trimeric LpxA-like enzymes"/>
    <property type="match status" value="1"/>
</dbReference>
<sequence length="372" mass="42673">MKNLMGIINLGENEEEIKELTYNRPIATIPIGGRYRVIDFTLSNMVNAGIHNVSIFTQGKSRSLMDHLGTGKPWDLNRKIDGLFVLNPVVNINDVITHRGDLENFRNNLDYIKYSKQEYVLLSRSYMISNIDLREAFKYHKKSGADITIAYKRMINHNGRFLKCNSLNIDENRKIKSIGRNEGNRRYYNISMEMYIMKKKLLLDIIQDSLTLGDSQYLKQAIFQRLDRLNVNGYPYEGYLACINSTQNYFETSMDFLDLEVSMELFHKEDLVYTKTKDEPPAKYTENSEVVNSLIANGCVIEGKVHNCIIGRGVKIKKDSVIENSIIMQKSVIEEGAYIKNAIVDKYVNVTKNNILAGDKINPLVVKKGLKL</sequence>
<evidence type="ECO:0000259" key="4">
    <source>
        <dbReference type="Pfam" id="PF24894"/>
    </source>
</evidence>
<feature type="domain" description="Nucleotidyl transferase" evidence="3">
    <location>
        <begin position="19"/>
        <end position="154"/>
    </location>
</feature>
<accession>A0A1T5LT96</accession>
<organism evidence="5 6">
    <name type="scientific">Maledivibacter halophilus</name>
    <dbReference type="NCBI Taxonomy" id="36842"/>
    <lineage>
        <taxon>Bacteria</taxon>
        <taxon>Bacillati</taxon>
        <taxon>Bacillota</taxon>
        <taxon>Clostridia</taxon>
        <taxon>Peptostreptococcales</taxon>
        <taxon>Caminicellaceae</taxon>
        <taxon>Maledivibacter</taxon>
    </lineage>
</organism>
<dbReference type="Pfam" id="PF00483">
    <property type="entry name" value="NTP_transferase"/>
    <property type="match status" value="1"/>
</dbReference>